<dbReference type="RefSeq" id="WP_305111694.1">
    <property type="nucleotide sequence ID" value="NZ_JAUTIX010000005.1"/>
</dbReference>
<keyword evidence="2" id="KW-1185">Reference proteome</keyword>
<name>A0AA90NQN1_9ACTN</name>
<evidence type="ECO:0000313" key="2">
    <source>
        <dbReference type="Proteomes" id="UP001178281"/>
    </source>
</evidence>
<gene>
    <name evidence="1" type="ORF">Q7X28_13430</name>
</gene>
<comment type="caution">
    <text evidence="1">The sequence shown here is derived from an EMBL/GenBank/DDBJ whole genome shotgun (WGS) entry which is preliminary data.</text>
</comment>
<evidence type="ECO:0000313" key="1">
    <source>
        <dbReference type="EMBL" id="MDP0398929.1"/>
    </source>
</evidence>
<dbReference type="EMBL" id="JAUTIX010000005">
    <property type="protein sequence ID" value="MDP0398929.1"/>
    <property type="molecule type" value="Genomic_DNA"/>
</dbReference>
<reference evidence="1" key="1">
    <citation type="submission" date="2023-08" db="EMBL/GenBank/DDBJ databases">
        <title>The draft genome of Tsukamurella strandjordii strain 050030.</title>
        <authorList>
            <person name="Zhao F."/>
            <person name="Feng Y."/>
            <person name="Zong Z."/>
        </authorList>
    </citation>
    <scope>NUCLEOTIDE SEQUENCE</scope>
    <source>
        <strain evidence="1">050030</strain>
    </source>
</reference>
<dbReference type="Proteomes" id="UP001178281">
    <property type="component" value="Unassembled WGS sequence"/>
</dbReference>
<dbReference type="AlphaFoldDB" id="A0AA90NQN1"/>
<proteinExistence type="predicted"/>
<sequence length="57" mass="6311">MNERQRAAGVRETIQLLRHEHDLASTAVERAYLAGAADALSNVLLWGTPEEEIRHGS</sequence>
<accession>A0AA90NQN1</accession>
<protein>
    <submittedName>
        <fullName evidence="1">Uncharacterized protein</fullName>
    </submittedName>
</protein>
<organism evidence="1 2">
    <name type="scientific">Tsukamurella strandjordii</name>
    <dbReference type="NCBI Taxonomy" id="147577"/>
    <lineage>
        <taxon>Bacteria</taxon>
        <taxon>Bacillati</taxon>
        <taxon>Actinomycetota</taxon>
        <taxon>Actinomycetes</taxon>
        <taxon>Mycobacteriales</taxon>
        <taxon>Tsukamurellaceae</taxon>
        <taxon>Tsukamurella</taxon>
    </lineage>
</organism>